<feature type="region of interest" description="Disordered" evidence="5">
    <location>
        <begin position="403"/>
        <end position="422"/>
    </location>
</feature>
<evidence type="ECO:0000256" key="1">
    <source>
        <dbReference type="ARBA" id="ARBA00022803"/>
    </source>
</evidence>
<feature type="compositionally biased region" description="Polar residues" evidence="5">
    <location>
        <begin position="175"/>
        <end position="191"/>
    </location>
</feature>
<feature type="repeat" description="TPR" evidence="4">
    <location>
        <begin position="620"/>
        <end position="653"/>
    </location>
</feature>
<feature type="repeat" description="TPR" evidence="4">
    <location>
        <begin position="552"/>
        <end position="585"/>
    </location>
</feature>
<evidence type="ECO:0000313" key="6">
    <source>
        <dbReference type="EMBL" id="VDK42705.1"/>
    </source>
</evidence>
<dbReference type="Pfam" id="PF00515">
    <property type="entry name" value="TPR_1"/>
    <property type="match status" value="1"/>
</dbReference>
<sequence>MVLTARVRRGAQILVKNTNSLYLLAQCLLRAGRIEACYKLLSIGGYDTPELRFLFARCCYELNKLVIIHAGIFLWAVGTQVDEAENVLRANNEARLHPSFEGSIVEPFARAQLAKIFIETGRTDEAKRENRRAINQNIFSWSSIRTQCELGASRDIDEIYEQFSWKIGAKKSGSKTDFLQTESSKQTSSEKNLNDEDKNTPIVSEAERKISCFAPKKKSHLNASRKIVHGSRHLSEPGGGVEPRRSTRLFPSSQDSENVSTLSLMARELRASSRSQHAALSPGSTSRTVHDKQLSILHSTELNSRLNLFCMLMTASGCRSMNRINEMEANSVAIKVPRPSPSSAPSIHKLIESPDSDSSTKPISTVSRRTRSGSQSAASPLADKNAQLKDDVESSAITLLPSNPQISVSGEAPTRTTPVVTSDSKRSECETCNHCTTSLTLNPFSVADTQSKSSVWSDDMSLLFLTKKVLERVNSMPARFAETPLVRELAARAYLERLEYNKSRELLESLHKQFPYRVSGMEVLSTVLWHSQESRQLSLLASELTESARANPETWCVAGNCFSVQKQPDIAIECFERAISLNPRFAYAYSLLGHELLDTDQLEKATSAFRRAVLLCPIDYRAWFGLGLMHFKRECLHLARSYLVRAVHINPYNSVVLCQLSVIEQALHNDLAAMDLLQRALKITPENAACRFYRARLLYEKHEYEKCRDELNELKLYAHDEAQVFFLLGRVYKKLGNTHMALLNFNWAAEMDPRGEQSHNSLAEGPYDDEPTSD</sequence>
<dbReference type="WBParaSite" id="ASIM_0001072901-mRNA-1">
    <property type="protein sequence ID" value="ASIM_0001072901-mRNA-1"/>
    <property type="gene ID" value="ASIM_0001072901"/>
</dbReference>
<dbReference type="GO" id="GO:0031145">
    <property type="term" value="P:anaphase-promoting complex-dependent catabolic process"/>
    <property type="evidence" value="ECO:0007669"/>
    <property type="project" value="TreeGrafter"/>
</dbReference>
<gene>
    <name evidence="6" type="ORF">ASIM_LOCUS10287</name>
</gene>
<feature type="repeat" description="TPR" evidence="4">
    <location>
        <begin position="586"/>
        <end position="619"/>
    </location>
</feature>
<feature type="region of interest" description="Disordered" evidence="5">
    <location>
        <begin position="335"/>
        <end position="387"/>
    </location>
</feature>
<dbReference type="PANTHER" id="PTHR12558:SF13">
    <property type="entry name" value="CELL DIVISION CYCLE PROTEIN 27 HOMOLOG"/>
    <property type="match status" value="1"/>
</dbReference>
<dbReference type="Proteomes" id="UP000267096">
    <property type="component" value="Unassembled WGS sequence"/>
</dbReference>
<dbReference type="GO" id="GO:0016567">
    <property type="term" value="P:protein ubiquitination"/>
    <property type="evidence" value="ECO:0007669"/>
    <property type="project" value="TreeGrafter"/>
</dbReference>
<feature type="region of interest" description="Disordered" evidence="5">
    <location>
        <begin position="755"/>
        <end position="774"/>
    </location>
</feature>
<evidence type="ECO:0000256" key="5">
    <source>
        <dbReference type="SAM" id="MobiDB-lite"/>
    </source>
</evidence>
<reference evidence="8" key="1">
    <citation type="submission" date="2017-02" db="UniProtKB">
        <authorList>
            <consortium name="WormBaseParasite"/>
        </authorList>
    </citation>
    <scope>IDENTIFICATION</scope>
</reference>
<accession>A0A0M3JS07</accession>
<dbReference type="SUPFAM" id="SSF48452">
    <property type="entry name" value="TPR-like"/>
    <property type="match status" value="1"/>
</dbReference>
<protein>
    <recommendedName>
        <fullName evidence="3">Cell division cycle protein 27 homolog</fullName>
    </recommendedName>
</protein>
<evidence type="ECO:0000313" key="7">
    <source>
        <dbReference type="Proteomes" id="UP000267096"/>
    </source>
</evidence>
<dbReference type="EMBL" id="UYRR01030992">
    <property type="protein sequence ID" value="VDK42705.1"/>
    <property type="molecule type" value="Genomic_DNA"/>
</dbReference>
<evidence type="ECO:0000256" key="3">
    <source>
        <dbReference type="ARBA" id="ARBA00039307"/>
    </source>
</evidence>
<dbReference type="Pfam" id="PF14559">
    <property type="entry name" value="TPR_19"/>
    <property type="match status" value="1"/>
</dbReference>
<feature type="region of interest" description="Disordered" evidence="5">
    <location>
        <begin position="175"/>
        <end position="199"/>
    </location>
</feature>
<dbReference type="GO" id="GO:0007091">
    <property type="term" value="P:metaphase/anaphase transition of mitotic cell cycle"/>
    <property type="evidence" value="ECO:0007669"/>
    <property type="project" value="TreeGrafter"/>
</dbReference>
<dbReference type="Gene3D" id="1.25.40.10">
    <property type="entry name" value="Tetratricopeptide repeat domain"/>
    <property type="match status" value="2"/>
</dbReference>
<feature type="region of interest" description="Disordered" evidence="5">
    <location>
        <begin position="228"/>
        <end position="258"/>
    </location>
</feature>
<dbReference type="Pfam" id="PF13432">
    <property type="entry name" value="TPR_16"/>
    <property type="match status" value="1"/>
</dbReference>
<evidence type="ECO:0000313" key="8">
    <source>
        <dbReference type="WBParaSite" id="ASIM_0001072901-mRNA-1"/>
    </source>
</evidence>
<dbReference type="Pfam" id="PF12895">
    <property type="entry name" value="ANAPC3"/>
    <property type="match status" value="1"/>
</dbReference>
<dbReference type="OrthoDB" id="329563at2759"/>
<keyword evidence="7" id="KW-1185">Reference proteome</keyword>
<name>A0A0M3JS07_ANISI</name>
<dbReference type="InterPro" id="IPR019734">
    <property type="entry name" value="TPR_rpt"/>
</dbReference>
<evidence type="ECO:0000256" key="4">
    <source>
        <dbReference type="PROSITE-ProRule" id="PRU00339"/>
    </source>
</evidence>
<evidence type="ECO:0000256" key="2">
    <source>
        <dbReference type="ARBA" id="ARBA00038210"/>
    </source>
</evidence>
<dbReference type="AlphaFoldDB" id="A0A0M3JS07"/>
<keyword evidence="1 4" id="KW-0802">TPR repeat</keyword>
<feature type="repeat" description="TPR" evidence="4">
    <location>
        <begin position="722"/>
        <end position="755"/>
    </location>
</feature>
<feature type="compositionally biased region" description="Polar residues" evidence="5">
    <location>
        <begin position="249"/>
        <end position="258"/>
    </location>
</feature>
<dbReference type="PROSITE" id="PS50005">
    <property type="entry name" value="TPR"/>
    <property type="match status" value="4"/>
</dbReference>
<reference evidence="6 7" key="2">
    <citation type="submission" date="2018-11" db="EMBL/GenBank/DDBJ databases">
        <authorList>
            <consortium name="Pathogen Informatics"/>
        </authorList>
    </citation>
    <scope>NUCLEOTIDE SEQUENCE [LARGE SCALE GENOMIC DNA]</scope>
</reference>
<dbReference type="InterPro" id="IPR011990">
    <property type="entry name" value="TPR-like_helical_dom_sf"/>
</dbReference>
<comment type="similarity">
    <text evidence="2">Belongs to the APC3/CDC27 family.</text>
</comment>
<dbReference type="SMART" id="SM00028">
    <property type="entry name" value="TPR"/>
    <property type="match status" value="5"/>
</dbReference>
<feature type="compositionally biased region" description="Polar residues" evidence="5">
    <location>
        <begin position="356"/>
        <end position="378"/>
    </location>
</feature>
<organism evidence="8">
    <name type="scientific">Anisakis simplex</name>
    <name type="common">Herring worm</name>
    <dbReference type="NCBI Taxonomy" id="6269"/>
    <lineage>
        <taxon>Eukaryota</taxon>
        <taxon>Metazoa</taxon>
        <taxon>Ecdysozoa</taxon>
        <taxon>Nematoda</taxon>
        <taxon>Chromadorea</taxon>
        <taxon>Rhabditida</taxon>
        <taxon>Spirurina</taxon>
        <taxon>Ascaridomorpha</taxon>
        <taxon>Ascaridoidea</taxon>
        <taxon>Anisakidae</taxon>
        <taxon>Anisakis</taxon>
        <taxon>Anisakis simplex complex</taxon>
    </lineage>
</organism>
<proteinExistence type="inferred from homology"/>
<dbReference type="GO" id="GO:0005737">
    <property type="term" value="C:cytoplasm"/>
    <property type="evidence" value="ECO:0007669"/>
    <property type="project" value="TreeGrafter"/>
</dbReference>
<dbReference type="GO" id="GO:0005680">
    <property type="term" value="C:anaphase-promoting complex"/>
    <property type="evidence" value="ECO:0007669"/>
    <property type="project" value="TreeGrafter"/>
</dbReference>
<dbReference type="PANTHER" id="PTHR12558">
    <property type="entry name" value="CELL DIVISION CYCLE 16,23,27"/>
    <property type="match status" value="1"/>
</dbReference>
<dbReference type="GO" id="GO:0051301">
    <property type="term" value="P:cell division"/>
    <property type="evidence" value="ECO:0007669"/>
    <property type="project" value="TreeGrafter"/>
</dbReference>